<keyword evidence="10 12" id="KW-1133">Transmembrane helix</keyword>
<evidence type="ECO:0000313" key="14">
    <source>
        <dbReference type="Ensembl" id="ENSECRP00000006046.1"/>
    </source>
</evidence>
<dbReference type="InterPro" id="IPR051652">
    <property type="entry name" value="MDM2_MDM4_MUL1"/>
</dbReference>
<dbReference type="Pfam" id="PF12483">
    <property type="entry name" value="GIDE"/>
    <property type="match status" value="1"/>
</dbReference>
<keyword evidence="11 12" id="KW-0472">Membrane</keyword>
<keyword evidence="9" id="KW-0862">Zinc</keyword>
<reference evidence="14" key="2">
    <citation type="submission" date="2025-08" db="UniProtKB">
        <authorList>
            <consortium name="Ensembl"/>
        </authorList>
    </citation>
    <scope>IDENTIFICATION</scope>
</reference>
<keyword evidence="15" id="KW-1185">Reference proteome</keyword>
<reference evidence="14" key="1">
    <citation type="submission" date="2021-06" db="EMBL/GenBank/DDBJ databases">
        <authorList>
            <consortium name="Wellcome Sanger Institute Data Sharing"/>
        </authorList>
    </citation>
    <scope>NUCLEOTIDE SEQUENCE [LARGE SCALE GENOMIC DNA]</scope>
</reference>
<evidence type="ECO:0000256" key="6">
    <source>
        <dbReference type="ARBA" id="ARBA00022723"/>
    </source>
</evidence>
<dbReference type="Proteomes" id="UP000694620">
    <property type="component" value="Chromosome 2"/>
</dbReference>
<dbReference type="GO" id="GO:0008270">
    <property type="term" value="F:zinc ion binding"/>
    <property type="evidence" value="ECO:0007669"/>
    <property type="project" value="UniProtKB-KW"/>
</dbReference>
<comment type="catalytic activity">
    <reaction evidence="1">
        <text>S-ubiquitinyl-[E2 ubiquitin-conjugating enzyme]-L-cysteine + [acceptor protein]-L-lysine = [E2 ubiquitin-conjugating enzyme]-L-cysteine + N(6)-ubiquitinyl-[acceptor protein]-L-lysine.</text>
        <dbReference type="EC" id="2.3.2.27"/>
    </reaction>
</comment>
<dbReference type="PANTHER" id="PTHR12183">
    <property type="entry name" value="MITOCHONDRIAL UBIQUITIN LIGASE ACTIVATOR OF NFKB 1"/>
    <property type="match status" value="1"/>
</dbReference>
<dbReference type="EC" id="2.3.2.27" evidence="3"/>
<sequence>MLFVYIIATLWTIFRISYNFTPPLHNSFNYRCLFLYLQKKLLPISANALTWVPFSISGIVKPDGESLASQFVPRCFGVIQRIIIQEYRRALNMITYIWDSKKQNRKEVIHTVPFSLVPVSGYDPGISVHVDSPLSASVLSLEPVYCYIRKAKMAFTDYFVLELNGQKPWWLEEKEEMLKVGSTLTGFGELILDSNRMLRLRPPQDGQKYLLIISDYRSYLQHQESSVTVWKVLTGVFGLLGVALLLLNIYRRCRRRRGNSIGKRHTIEETWRSKKTQVTSTEENIFSDRSLVLSVQDGCSSGYDGFQREEVDPNEQTLEVMSVTEKLPIFQSAEEAKEGILTQFQPLEQQRITITRALKLSPSRMCMTIFKNV</sequence>
<proteinExistence type="predicted"/>
<dbReference type="GO" id="GO:0061630">
    <property type="term" value="F:ubiquitin protein ligase activity"/>
    <property type="evidence" value="ECO:0007669"/>
    <property type="project" value="UniProtKB-EC"/>
</dbReference>
<feature type="transmembrane region" description="Helical" evidence="12">
    <location>
        <begin position="229"/>
        <end position="250"/>
    </location>
</feature>
<dbReference type="Ensembl" id="ENSECRT00000006145.1">
    <property type="protein sequence ID" value="ENSECRP00000006046.1"/>
    <property type="gene ID" value="ENSECRG00000004032.1"/>
</dbReference>
<evidence type="ECO:0000256" key="10">
    <source>
        <dbReference type="ARBA" id="ARBA00022989"/>
    </source>
</evidence>
<dbReference type="PANTHER" id="PTHR12183:SF36">
    <property type="entry name" value="RING-TYPE E3 UBIQUITIN TRANSFERASE"/>
    <property type="match status" value="1"/>
</dbReference>
<evidence type="ECO:0000256" key="9">
    <source>
        <dbReference type="ARBA" id="ARBA00022833"/>
    </source>
</evidence>
<evidence type="ECO:0000256" key="8">
    <source>
        <dbReference type="ARBA" id="ARBA00022786"/>
    </source>
</evidence>
<evidence type="ECO:0000259" key="13">
    <source>
        <dbReference type="Pfam" id="PF12483"/>
    </source>
</evidence>
<name>A0A8C4RS40_ERPCA</name>
<gene>
    <name evidence="14" type="primary">LOC114645475</name>
</gene>
<dbReference type="GeneTree" id="ENSGT01130000278543"/>
<accession>A0A8C4RS40</accession>
<evidence type="ECO:0000256" key="5">
    <source>
        <dbReference type="ARBA" id="ARBA00022692"/>
    </source>
</evidence>
<reference evidence="14" key="3">
    <citation type="submission" date="2025-09" db="UniProtKB">
        <authorList>
            <consortium name="Ensembl"/>
        </authorList>
    </citation>
    <scope>IDENTIFICATION</scope>
</reference>
<keyword evidence="6" id="KW-0479">Metal-binding</keyword>
<organism evidence="14 15">
    <name type="scientific">Erpetoichthys calabaricus</name>
    <name type="common">Rope fish</name>
    <name type="synonym">Calamoichthys calabaricus</name>
    <dbReference type="NCBI Taxonomy" id="27687"/>
    <lineage>
        <taxon>Eukaryota</taxon>
        <taxon>Metazoa</taxon>
        <taxon>Chordata</taxon>
        <taxon>Craniata</taxon>
        <taxon>Vertebrata</taxon>
        <taxon>Euteleostomi</taxon>
        <taxon>Actinopterygii</taxon>
        <taxon>Polypteriformes</taxon>
        <taxon>Polypteridae</taxon>
        <taxon>Erpetoichthys</taxon>
    </lineage>
</organism>
<evidence type="ECO:0000256" key="3">
    <source>
        <dbReference type="ARBA" id="ARBA00012483"/>
    </source>
</evidence>
<keyword evidence="8" id="KW-0833">Ubl conjugation pathway</keyword>
<keyword evidence="7" id="KW-0863">Zinc-finger</keyword>
<evidence type="ECO:0000256" key="4">
    <source>
        <dbReference type="ARBA" id="ARBA00022679"/>
    </source>
</evidence>
<dbReference type="AlphaFoldDB" id="A0A8C4RS40"/>
<dbReference type="GO" id="GO:0016020">
    <property type="term" value="C:membrane"/>
    <property type="evidence" value="ECO:0007669"/>
    <property type="project" value="UniProtKB-SubCell"/>
</dbReference>
<evidence type="ECO:0000313" key="15">
    <source>
        <dbReference type="Proteomes" id="UP000694620"/>
    </source>
</evidence>
<keyword evidence="4" id="KW-0808">Transferase</keyword>
<keyword evidence="5 12" id="KW-0812">Transmembrane</keyword>
<feature type="domain" description="E3 Ubiquitin ligase MUL1-like" evidence="13">
    <location>
        <begin position="97"/>
        <end position="244"/>
    </location>
</feature>
<dbReference type="InterPro" id="IPR022170">
    <property type="entry name" value="MUL1-like"/>
</dbReference>
<evidence type="ECO:0000256" key="1">
    <source>
        <dbReference type="ARBA" id="ARBA00000900"/>
    </source>
</evidence>
<evidence type="ECO:0000256" key="7">
    <source>
        <dbReference type="ARBA" id="ARBA00022771"/>
    </source>
</evidence>
<evidence type="ECO:0000256" key="12">
    <source>
        <dbReference type="SAM" id="Phobius"/>
    </source>
</evidence>
<comment type="subcellular location">
    <subcellularLocation>
        <location evidence="2">Membrane</location>
        <topology evidence="2">Multi-pass membrane protein</topology>
    </subcellularLocation>
</comment>
<evidence type="ECO:0000256" key="2">
    <source>
        <dbReference type="ARBA" id="ARBA00004141"/>
    </source>
</evidence>
<protein>
    <recommendedName>
        <fullName evidence="3">RING-type E3 ubiquitin transferase</fullName>
        <ecNumber evidence="3">2.3.2.27</ecNumber>
    </recommendedName>
</protein>
<dbReference type="GO" id="GO:0016567">
    <property type="term" value="P:protein ubiquitination"/>
    <property type="evidence" value="ECO:0007669"/>
    <property type="project" value="InterPro"/>
</dbReference>
<evidence type="ECO:0000256" key="11">
    <source>
        <dbReference type="ARBA" id="ARBA00023136"/>
    </source>
</evidence>